<sequence length="297" mass="34095">MALQESLRNLDRAYENFFQKRAGYPRFKSKHSRSQSYRTRNQGNGIRIEGNRIKLPKVGLVKIKQSRTFEGRILNATVSRADSGTYFVSLCVEMDKTALLHPNGGRQIGIDVGLKAFYSDSDGNTVASPRPLKSLQRQLRREQRRLSRKMPKSRNREKARICVARLHERIANIRKDFLHKLSTRLARENQTVAVEHLNIKGMLRNHRLAKSISDVSWSEFFRQLAYKTELHGGELLKVDTFYPSSQTCSLCGYQNPLTKDLKVREWDCPACGTHHDRDVNAAKNILRKALEDRSTAA</sequence>
<dbReference type="NCBIfam" id="TIGR01766">
    <property type="entry name" value="IS200/IS605 family accessory protein TnpB-like domain"/>
    <property type="match status" value="1"/>
</dbReference>
<dbReference type="AlphaFoldDB" id="A0A174BPA9"/>
<dbReference type="eggNOG" id="COG0675">
    <property type="taxonomic scope" value="Bacteria"/>
</dbReference>
<organism evidence="8 9">
    <name type="scientific">Mitsuokella jalaludinii</name>
    <dbReference type="NCBI Taxonomy" id="187979"/>
    <lineage>
        <taxon>Bacteria</taxon>
        <taxon>Bacillati</taxon>
        <taxon>Bacillota</taxon>
        <taxon>Negativicutes</taxon>
        <taxon>Selenomonadales</taxon>
        <taxon>Selenomonadaceae</taxon>
        <taxon>Mitsuokella</taxon>
    </lineage>
</organism>
<keyword evidence="4" id="KW-0238">DNA-binding</keyword>
<dbReference type="Proteomes" id="UP000095546">
    <property type="component" value="Unassembled WGS sequence"/>
</dbReference>
<evidence type="ECO:0000259" key="7">
    <source>
        <dbReference type="Pfam" id="PF07282"/>
    </source>
</evidence>
<evidence type="ECO:0000313" key="9">
    <source>
        <dbReference type="Proteomes" id="UP000095546"/>
    </source>
</evidence>
<comment type="similarity">
    <text evidence="2">In the N-terminal section; belongs to the transposase 2 family.</text>
</comment>
<evidence type="ECO:0000256" key="3">
    <source>
        <dbReference type="ARBA" id="ARBA00022578"/>
    </source>
</evidence>
<evidence type="ECO:0000256" key="1">
    <source>
        <dbReference type="ARBA" id="ARBA00008761"/>
    </source>
</evidence>
<dbReference type="EMBL" id="CYYU01000020">
    <property type="protein sequence ID" value="CUO01505.1"/>
    <property type="molecule type" value="Genomic_DNA"/>
</dbReference>
<feature type="domain" description="Cas12f1-like TNB" evidence="7">
    <location>
        <begin position="217"/>
        <end position="285"/>
    </location>
</feature>
<gene>
    <name evidence="8" type="ORF">ERS852385_01925</name>
</gene>
<comment type="similarity">
    <text evidence="1">In the C-terminal section; belongs to the transposase 35 family.</text>
</comment>
<evidence type="ECO:0000256" key="4">
    <source>
        <dbReference type="ARBA" id="ARBA00023125"/>
    </source>
</evidence>
<dbReference type="Pfam" id="PF07282">
    <property type="entry name" value="Cas12f1-like_TNB"/>
    <property type="match status" value="1"/>
</dbReference>
<evidence type="ECO:0000256" key="2">
    <source>
        <dbReference type="ARBA" id="ARBA00011044"/>
    </source>
</evidence>
<dbReference type="PANTHER" id="PTHR30405:SF25">
    <property type="entry name" value="RNA-GUIDED DNA ENDONUCLEASE INSQ-RELATED"/>
    <property type="match status" value="1"/>
</dbReference>
<dbReference type="InterPro" id="IPR010095">
    <property type="entry name" value="Cas12f1-like_TNB"/>
</dbReference>
<dbReference type="GO" id="GO:0006310">
    <property type="term" value="P:DNA recombination"/>
    <property type="evidence" value="ECO:0007669"/>
    <property type="project" value="UniProtKB-KW"/>
</dbReference>
<protein>
    <submittedName>
        <fullName evidence="8">Transposase, IS605 OrfB family</fullName>
    </submittedName>
</protein>
<dbReference type="GO" id="GO:0032196">
    <property type="term" value="P:transposition"/>
    <property type="evidence" value="ECO:0007669"/>
    <property type="project" value="UniProtKB-KW"/>
</dbReference>
<reference evidence="8 9" key="1">
    <citation type="submission" date="2015-09" db="EMBL/GenBank/DDBJ databases">
        <authorList>
            <consortium name="Pathogen Informatics"/>
        </authorList>
    </citation>
    <scope>NUCLEOTIDE SEQUENCE [LARGE SCALE GENOMIC DNA]</scope>
    <source>
        <strain evidence="8 9">2789STDY5608828</strain>
    </source>
</reference>
<evidence type="ECO:0000259" key="6">
    <source>
        <dbReference type="Pfam" id="PF01385"/>
    </source>
</evidence>
<dbReference type="InterPro" id="IPR051399">
    <property type="entry name" value="RNA-guided_DNA_endo/Transpos"/>
</dbReference>
<dbReference type="NCBIfam" id="NF040570">
    <property type="entry name" value="guided_TnpB"/>
    <property type="match status" value="1"/>
</dbReference>
<dbReference type="PANTHER" id="PTHR30405">
    <property type="entry name" value="TRANSPOSASE"/>
    <property type="match status" value="1"/>
</dbReference>
<dbReference type="Pfam" id="PF01385">
    <property type="entry name" value="OrfB_IS605"/>
    <property type="match status" value="1"/>
</dbReference>
<keyword evidence="9" id="KW-1185">Reference proteome</keyword>
<dbReference type="InterPro" id="IPR001959">
    <property type="entry name" value="Transposase"/>
</dbReference>
<proteinExistence type="inferred from homology"/>
<evidence type="ECO:0000313" key="8">
    <source>
        <dbReference type="EMBL" id="CUO01505.1"/>
    </source>
</evidence>
<keyword evidence="5" id="KW-0233">DNA recombination</keyword>
<name>A0A174BPA9_9FIRM</name>
<keyword evidence="3" id="KW-0815">Transposition</keyword>
<accession>A0A174BPA9</accession>
<evidence type="ECO:0000256" key="5">
    <source>
        <dbReference type="ARBA" id="ARBA00023172"/>
    </source>
</evidence>
<dbReference type="GO" id="GO:0003677">
    <property type="term" value="F:DNA binding"/>
    <property type="evidence" value="ECO:0007669"/>
    <property type="project" value="UniProtKB-KW"/>
</dbReference>
<feature type="domain" description="Probable transposase IS891/IS1136/IS1341" evidence="6">
    <location>
        <begin position="90"/>
        <end position="205"/>
    </location>
</feature>